<comment type="caution">
    <text evidence="8">The sequence shown here is derived from an EMBL/GenBank/DDBJ whole genome shotgun (WGS) entry which is preliminary data.</text>
</comment>
<dbReference type="PANTHER" id="PTHR31234:SF35">
    <property type="entry name" value="LATE EMBRYOGENESIS ABUNDANT (LEA) HYDROXYPROLINE-RICH GLYCOPROTEIN FAMILY"/>
    <property type="match status" value="1"/>
</dbReference>
<dbReference type="InterPro" id="IPR004864">
    <property type="entry name" value="LEA_2"/>
</dbReference>
<name>A0AAD7PPP1_QUISA</name>
<feature type="compositionally biased region" description="Pro residues" evidence="5">
    <location>
        <begin position="24"/>
        <end position="39"/>
    </location>
</feature>
<protein>
    <submittedName>
        <fullName evidence="8">Late embryogenesis abundant hydroxyproline-rich glycoprotein family</fullName>
    </submittedName>
</protein>
<keyword evidence="4 6" id="KW-0472">Membrane</keyword>
<gene>
    <name evidence="8" type="ORF">O6P43_017732</name>
</gene>
<organism evidence="8 9">
    <name type="scientific">Quillaja saponaria</name>
    <name type="common">Soap bark tree</name>
    <dbReference type="NCBI Taxonomy" id="32244"/>
    <lineage>
        <taxon>Eukaryota</taxon>
        <taxon>Viridiplantae</taxon>
        <taxon>Streptophyta</taxon>
        <taxon>Embryophyta</taxon>
        <taxon>Tracheophyta</taxon>
        <taxon>Spermatophyta</taxon>
        <taxon>Magnoliopsida</taxon>
        <taxon>eudicotyledons</taxon>
        <taxon>Gunneridae</taxon>
        <taxon>Pentapetalae</taxon>
        <taxon>rosids</taxon>
        <taxon>fabids</taxon>
        <taxon>Fabales</taxon>
        <taxon>Quillajaceae</taxon>
        <taxon>Quillaja</taxon>
    </lineage>
</organism>
<evidence type="ECO:0000256" key="4">
    <source>
        <dbReference type="ARBA" id="ARBA00023136"/>
    </source>
</evidence>
<dbReference type="Pfam" id="PF03168">
    <property type="entry name" value="LEA_2"/>
    <property type="match status" value="1"/>
</dbReference>
<dbReference type="EMBL" id="JARAOO010000007">
    <property type="protein sequence ID" value="KAJ7962519.1"/>
    <property type="molecule type" value="Genomic_DNA"/>
</dbReference>
<proteinExistence type="predicted"/>
<accession>A0AAD7PPP1</accession>
<evidence type="ECO:0000256" key="1">
    <source>
        <dbReference type="ARBA" id="ARBA00004167"/>
    </source>
</evidence>
<evidence type="ECO:0000256" key="3">
    <source>
        <dbReference type="ARBA" id="ARBA00022989"/>
    </source>
</evidence>
<keyword evidence="2 6" id="KW-0812">Transmembrane</keyword>
<dbReference type="InterPro" id="IPR044839">
    <property type="entry name" value="NDR1-like"/>
</dbReference>
<sequence>MTEPPEKPVLQKPPGYRDLSNPGQPVPLPPGRKPAIPPSFRPKKKSRSCWGACCFFFCILVLFLIVFFLVAGGLFYFWFDPKLPEFHLQSFKLPQLNVTVKPDGTYLNVEAVARVEVKNPNSKLEWYYDGTRFEISIGNDTVLGSKNLPKFSVGKKNTTSLKVVTSVKNQLVPDGIGTKLKSQISSKDLMVFVNVKTKAGLVAKGWNAGTMEVNVLCGNVKLKNLENGEMPKCTINLLEWINIH</sequence>
<dbReference type="AlphaFoldDB" id="A0AAD7PPP1"/>
<evidence type="ECO:0000256" key="2">
    <source>
        <dbReference type="ARBA" id="ARBA00022692"/>
    </source>
</evidence>
<evidence type="ECO:0000313" key="9">
    <source>
        <dbReference type="Proteomes" id="UP001163823"/>
    </source>
</evidence>
<feature type="domain" description="Late embryogenesis abundant protein LEA-2 subgroup" evidence="7">
    <location>
        <begin position="115"/>
        <end position="215"/>
    </location>
</feature>
<dbReference type="GO" id="GO:0098542">
    <property type="term" value="P:defense response to other organism"/>
    <property type="evidence" value="ECO:0007669"/>
    <property type="project" value="InterPro"/>
</dbReference>
<keyword evidence="9" id="KW-1185">Reference proteome</keyword>
<evidence type="ECO:0000256" key="5">
    <source>
        <dbReference type="SAM" id="MobiDB-lite"/>
    </source>
</evidence>
<dbReference type="Proteomes" id="UP001163823">
    <property type="component" value="Chromosome 7"/>
</dbReference>
<comment type="subcellular location">
    <subcellularLocation>
        <location evidence="1">Membrane</location>
        <topology evidence="1">Single-pass membrane protein</topology>
    </subcellularLocation>
</comment>
<keyword evidence="3 6" id="KW-1133">Transmembrane helix</keyword>
<feature type="transmembrane region" description="Helical" evidence="6">
    <location>
        <begin position="49"/>
        <end position="79"/>
    </location>
</feature>
<reference evidence="8" key="1">
    <citation type="journal article" date="2023" name="Science">
        <title>Elucidation of the pathway for biosynthesis of saponin adjuvants from the soapbark tree.</title>
        <authorList>
            <person name="Reed J."/>
            <person name="Orme A."/>
            <person name="El-Demerdash A."/>
            <person name="Owen C."/>
            <person name="Martin L.B.B."/>
            <person name="Misra R.C."/>
            <person name="Kikuchi S."/>
            <person name="Rejzek M."/>
            <person name="Martin A.C."/>
            <person name="Harkess A."/>
            <person name="Leebens-Mack J."/>
            <person name="Louveau T."/>
            <person name="Stephenson M.J."/>
            <person name="Osbourn A."/>
        </authorList>
    </citation>
    <scope>NUCLEOTIDE SEQUENCE</scope>
    <source>
        <strain evidence="8">S10</strain>
    </source>
</reference>
<dbReference type="GO" id="GO:0005886">
    <property type="term" value="C:plasma membrane"/>
    <property type="evidence" value="ECO:0007669"/>
    <property type="project" value="TreeGrafter"/>
</dbReference>
<evidence type="ECO:0000256" key="6">
    <source>
        <dbReference type="SAM" id="Phobius"/>
    </source>
</evidence>
<evidence type="ECO:0000313" key="8">
    <source>
        <dbReference type="EMBL" id="KAJ7962519.1"/>
    </source>
</evidence>
<dbReference type="KEGG" id="qsa:O6P43_017732"/>
<feature type="region of interest" description="Disordered" evidence="5">
    <location>
        <begin position="1"/>
        <end position="39"/>
    </location>
</feature>
<dbReference type="PANTHER" id="PTHR31234">
    <property type="entry name" value="LATE EMBRYOGENESIS ABUNDANT (LEA) HYDROXYPROLINE-RICH GLYCOPROTEIN FAMILY"/>
    <property type="match status" value="1"/>
</dbReference>
<evidence type="ECO:0000259" key="7">
    <source>
        <dbReference type="Pfam" id="PF03168"/>
    </source>
</evidence>